<organism evidence="8 9">
    <name type="scientific">Cladosporium halotolerans</name>
    <dbReference type="NCBI Taxonomy" id="1052096"/>
    <lineage>
        <taxon>Eukaryota</taxon>
        <taxon>Fungi</taxon>
        <taxon>Dikarya</taxon>
        <taxon>Ascomycota</taxon>
        <taxon>Pezizomycotina</taxon>
        <taxon>Dothideomycetes</taxon>
        <taxon>Dothideomycetidae</taxon>
        <taxon>Cladosporiales</taxon>
        <taxon>Cladosporiaceae</taxon>
        <taxon>Cladosporium</taxon>
    </lineage>
</organism>
<reference evidence="8 9" key="1">
    <citation type="journal article" date="2020" name="Microbiol. Resour. Announc.">
        <title>Draft Genome Sequence of a Cladosporium Species Isolated from the Mesophotic Ascidian Didemnum maculosum.</title>
        <authorList>
            <person name="Gioti A."/>
            <person name="Siaperas R."/>
            <person name="Nikolaivits E."/>
            <person name="Le Goff G."/>
            <person name="Ouazzani J."/>
            <person name="Kotoulas G."/>
            <person name="Topakas E."/>
        </authorList>
    </citation>
    <scope>NUCLEOTIDE SEQUENCE [LARGE SCALE GENOMIC DNA]</scope>
    <source>
        <strain evidence="8 9">TM138-S3</strain>
    </source>
</reference>
<evidence type="ECO:0000313" key="8">
    <source>
        <dbReference type="EMBL" id="KAL1585026.1"/>
    </source>
</evidence>
<comment type="similarity">
    <text evidence="1">Belongs to the R-transferase family.</text>
</comment>
<dbReference type="SUPFAM" id="SSF55729">
    <property type="entry name" value="Acyl-CoA N-acyltransferases (Nat)"/>
    <property type="match status" value="1"/>
</dbReference>
<dbReference type="PANTHER" id="PTHR21367">
    <property type="entry name" value="ARGININE-TRNA-PROTEIN TRANSFERASE 1"/>
    <property type="match status" value="1"/>
</dbReference>
<gene>
    <name evidence="8" type="ORF">WHR41_06149</name>
</gene>
<protein>
    <recommendedName>
        <fullName evidence="2">arginyltransferase</fullName>
        <ecNumber evidence="2">2.3.2.8</ecNumber>
    </recommendedName>
</protein>
<dbReference type="Pfam" id="PF04376">
    <property type="entry name" value="ATE_N"/>
    <property type="match status" value="1"/>
</dbReference>
<evidence type="ECO:0000256" key="4">
    <source>
        <dbReference type="ARBA" id="ARBA00023315"/>
    </source>
</evidence>
<dbReference type="InterPro" id="IPR016181">
    <property type="entry name" value="Acyl_CoA_acyltransferase"/>
</dbReference>
<feature type="domain" description="N-end rule aminoacyl transferase C-terminal" evidence="7">
    <location>
        <begin position="171"/>
        <end position="303"/>
    </location>
</feature>
<keyword evidence="3" id="KW-0808">Transferase</keyword>
<dbReference type="InterPro" id="IPR030700">
    <property type="entry name" value="N-end_Aminoacyl_Trfase"/>
</dbReference>
<dbReference type="RefSeq" id="XP_069228132.1">
    <property type="nucleotide sequence ID" value="XM_069374754.1"/>
</dbReference>
<dbReference type="InterPro" id="IPR007472">
    <property type="entry name" value="N-end_Aminoacyl_Trfase_C"/>
</dbReference>
<name>A0AB34KMJ0_9PEZI</name>
<proteinExistence type="inferred from homology"/>
<evidence type="ECO:0000256" key="2">
    <source>
        <dbReference type="ARBA" id="ARBA00012025"/>
    </source>
</evidence>
<evidence type="ECO:0000256" key="5">
    <source>
        <dbReference type="SAM" id="MobiDB-lite"/>
    </source>
</evidence>
<dbReference type="GO" id="GO:0004057">
    <property type="term" value="F:arginyl-tRNA--protein transferase activity"/>
    <property type="evidence" value="ECO:0007669"/>
    <property type="project" value="UniProtKB-EC"/>
</dbReference>
<evidence type="ECO:0000259" key="7">
    <source>
        <dbReference type="Pfam" id="PF04377"/>
    </source>
</evidence>
<evidence type="ECO:0000256" key="1">
    <source>
        <dbReference type="ARBA" id="ARBA00009991"/>
    </source>
</evidence>
<evidence type="ECO:0000259" key="6">
    <source>
        <dbReference type="Pfam" id="PF04376"/>
    </source>
</evidence>
<sequence length="453" mass="50069">MQATTGMPLSLMTPIGYQSGDCGYCKGEESGRRTPDSRASYYALSKSLDPEHYQMLMDRGWRRSGTLLYLPDASRSCCPHYTIRLPAAEFQASRDQRQTIYRWNRFVLGEEYMKQASQKTPKTKSDKKSNATFDLKTSIHASETPPNPSPTLPQPAHTFTAPLEPATFTEEKYALFASYQQHVHHESPAEISRAGFKRFLCSSPLTARTTPSGQALGSYHQPYRLDGALIALAVLDLLPHAVSGVYFIYAPEYEKWSLGKLSALREIALAAEAGYAYYYMGYYIHGCEKMRYKAAYRPQEVLDFEGGGWGRLEGALEGAMGRRGGRWVSASREREGRAKGILADGGEDDKVPDEEALYPTPLHPTPTAATASGLSLLELGMPGVLSLAELREQVDLDDMKIYLGRGGVHRTRDIVSWQEGSETDAGSIKGVMAEFAACLGGRLAREVVVDFGR</sequence>
<evidence type="ECO:0000256" key="3">
    <source>
        <dbReference type="ARBA" id="ARBA00022679"/>
    </source>
</evidence>
<dbReference type="EC" id="2.3.2.8" evidence="2"/>
<dbReference type="GeneID" id="96007592"/>
<dbReference type="InterPro" id="IPR007471">
    <property type="entry name" value="N-end_Aminoacyl_Trfase_N"/>
</dbReference>
<feature type="region of interest" description="Disordered" evidence="5">
    <location>
        <begin position="137"/>
        <end position="159"/>
    </location>
</feature>
<dbReference type="GO" id="GO:0005737">
    <property type="term" value="C:cytoplasm"/>
    <property type="evidence" value="ECO:0007669"/>
    <property type="project" value="TreeGrafter"/>
</dbReference>
<evidence type="ECO:0000313" key="9">
    <source>
        <dbReference type="Proteomes" id="UP000803884"/>
    </source>
</evidence>
<dbReference type="AlphaFoldDB" id="A0AB34KMJ0"/>
<keyword evidence="4" id="KW-0012">Acyltransferase</keyword>
<dbReference type="PANTHER" id="PTHR21367:SF1">
    <property type="entry name" value="ARGINYL-TRNA--PROTEIN TRANSFERASE 1"/>
    <property type="match status" value="1"/>
</dbReference>
<dbReference type="Proteomes" id="UP000803884">
    <property type="component" value="Unassembled WGS sequence"/>
</dbReference>
<keyword evidence="9" id="KW-1185">Reference proteome</keyword>
<dbReference type="Pfam" id="PF04377">
    <property type="entry name" value="ATE_C"/>
    <property type="match status" value="1"/>
</dbReference>
<comment type="caution">
    <text evidence="8">The sequence shown here is derived from an EMBL/GenBank/DDBJ whole genome shotgun (WGS) entry which is preliminary data.</text>
</comment>
<feature type="domain" description="N-end aminoacyl transferase N-terminal" evidence="6">
    <location>
        <begin position="21"/>
        <end position="98"/>
    </location>
</feature>
<dbReference type="EMBL" id="JAAQHG020000022">
    <property type="protein sequence ID" value="KAL1585026.1"/>
    <property type="molecule type" value="Genomic_DNA"/>
</dbReference>
<accession>A0AB34KMJ0</accession>